<dbReference type="PROSITE" id="PS50082">
    <property type="entry name" value="WD_REPEATS_2"/>
    <property type="match status" value="3"/>
</dbReference>
<keyword evidence="8" id="KW-0805">Transcription regulation</keyword>
<evidence type="ECO:0000256" key="1">
    <source>
        <dbReference type="ARBA" id="ARBA00004123"/>
    </source>
</evidence>
<dbReference type="InterPro" id="IPR001680">
    <property type="entry name" value="WD40_rpt"/>
</dbReference>
<keyword evidence="9" id="KW-0175">Coiled coil</keyword>
<dbReference type="PANTHER" id="PTHR13831:SF0">
    <property type="entry name" value="PROTEIN HIRA"/>
    <property type="match status" value="1"/>
</dbReference>
<organism evidence="12 13">
    <name type="scientific">Entamoeba nuttalli</name>
    <dbReference type="NCBI Taxonomy" id="412467"/>
    <lineage>
        <taxon>Eukaryota</taxon>
        <taxon>Amoebozoa</taxon>
        <taxon>Evosea</taxon>
        <taxon>Archamoebae</taxon>
        <taxon>Mastigamoebida</taxon>
        <taxon>Entamoebidae</taxon>
        <taxon>Entamoeba</taxon>
    </lineage>
</organism>
<feature type="repeat" description="WD" evidence="7">
    <location>
        <begin position="10"/>
        <end position="51"/>
    </location>
</feature>
<keyword evidence="6 8" id="KW-0539">Nucleus</keyword>
<proteinExistence type="inferred from homology"/>
<feature type="compositionally biased region" description="Basic and acidic residues" evidence="10">
    <location>
        <begin position="380"/>
        <end position="389"/>
    </location>
</feature>
<keyword evidence="3 7" id="KW-0853">WD repeat</keyword>
<dbReference type="EMBL" id="BAAFRS010000257">
    <property type="protein sequence ID" value="GAB1225640.1"/>
    <property type="molecule type" value="Genomic_DNA"/>
</dbReference>
<sequence length="825" mass="95272">MVRFTRPFWIEHEGCPIFSVDTSPDGKKFVTGGGDGKVRVWNIEALSDETVQPKLYGVIYVSTLPVNICRFSPDGTILAVGNDDKIVSLWKSEGMKDEFEKDEEGNVYCEEYLNIGNLRGHVQEITDISWSPDGKFLASSSADNTVTIWDITKMELKDVFRGHNSSVFGVAWDPINEYIVSMDFQKVVIWDIKTLEEIARIEDVYKKANHGNFSSRISWSPDGMNIVVGSAVSKKRHVALLIRRNKWTVQLLTAHLNEVICSRFSPEIYTYTKEGGKKKSAFCTFATGGMGGDCCVWENKKDIDSICLVTDVFDNSIQDIAWANQGKMVLLVGLEGFLACIEYSNEELKGEVLKGKAKTKLLNSIYQREVEIAELERDKRKEMKTKLSEEESEELLNPEDEKQKIEEENEERKRKITDDGLTEEERKQLEVFDKIKQSKELKKNNNKKIDIKRPEIKKNEPIKSNGITTNPLIKKQEIKDESREQQLQRERAERLEKIDKMEFNKNIKKLEKIDLLEEKIKWLNERIEKIDWEKISQKVHQLELSINEEKQFILQQPVVKPLSCNSRDQNGSGVIIKGIPTTYGKKMFTCLKCIKIIGDIMYWEAALPYELVVLNCYGNKVITVSKENIIILLDSFSGSICNVPLMNNGIIYNAFYNEGYLVVLECNGIVKVYNDQFELIKVVNIEMLLTQLSNKKPTNIQFINHKNIIVSFDNEMDVLVHQGSYKIIRCLIQEDEKRRNISIYEKRKVELEIIVMQLFNEWDEKVFKQTMNKYIDALKQTNDFGRAKVIVQTLNRLKMKWPSNESCINLNQQEVVEWLTPNGMK</sequence>
<dbReference type="PROSITE" id="PS50294">
    <property type="entry name" value="WD_REPEATS_REGION"/>
    <property type="match status" value="2"/>
</dbReference>
<keyword evidence="13" id="KW-1185">Reference proteome</keyword>
<dbReference type="Proteomes" id="UP001628156">
    <property type="component" value="Unassembled WGS sequence"/>
</dbReference>
<keyword evidence="8" id="KW-0804">Transcription</keyword>
<dbReference type="InterPro" id="IPR015943">
    <property type="entry name" value="WD40/YVTN_repeat-like_dom_sf"/>
</dbReference>
<feature type="repeat" description="WD" evidence="7">
    <location>
        <begin position="71"/>
        <end position="91"/>
    </location>
</feature>
<comment type="caution">
    <text evidence="12">The sequence shown here is derived from an EMBL/GenBank/DDBJ whole genome shotgun (WGS) entry which is preliminary data.</text>
</comment>
<evidence type="ECO:0000256" key="2">
    <source>
        <dbReference type="ARBA" id="ARBA00007306"/>
    </source>
</evidence>
<evidence type="ECO:0000256" key="9">
    <source>
        <dbReference type="SAM" id="Coils"/>
    </source>
</evidence>
<evidence type="ECO:0000256" key="3">
    <source>
        <dbReference type="ARBA" id="ARBA00022574"/>
    </source>
</evidence>
<dbReference type="Pfam" id="PF24105">
    <property type="entry name" value="Beta-prop_CAF1B_HIR1"/>
    <property type="match status" value="1"/>
</dbReference>
<dbReference type="SUPFAM" id="SSF50978">
    <property type="entry name" value="WD40 repeat-like"/>
    <property type="match status" value="1"/>
</dbReference>
<dbReference type="InterPro" id="IPR036322">
    <property type="entry name" value="WD40_repeat_dom_sf"/>
</dbReference>
<evidence type="ECO:0000256" key="7">
    <source>
        <dbReference type="PROSITE-ProRule" id="PRU00221"/>
    </source>
</evidence>
<dbReference type="Gene3D" id="2.130.10.10">
    <property type="entry name" value="YVTN repeat-like/Quinoprotein amine dehydrogenase"/>
    <property type="match status" value="2"/>
</dbReference>
<dbReference type="PANTHER" id="PTHR13831">
    <property type="entry name" value="MEMBER OF THE HIR1 FAMILY OF WD-REPEAT PROTEINS"/>
    <property type="match status" value="1"/>
</dbReference>
<evidence type="ECO:0000313" key="13">
    <source>
        <dbReference type="Proteomes" id="UP001628156"/>
    </source>
</evidence>
<keyword evidence="5 8" id="KW-0156">Chromatin regulator</keyword>
<evidence type="ECO:0000256" key="5">
    <source>
        <dbReference type="ARBA" id="ARBA00022853"/>
    </source>
</evidence>
<comment type="function">
    <text evidence="8">Required for replication-independent chromatin assembly and for the periodic repression of histone gene transcription during the cell cycle.</text>
</comment>
<evidence type="ECO:0000256" key="4">
    <source>
        <dbReference type="ARBA" id="ARBA00022737"/>
    </source>
</evidence>
<dbReference type="SMART" id="SM00320">
    <property type="entry name" value="WD40"/>
    <property type="match status" value="5"/>
</dbReference>
<feature type="region of interest" description="Disordered" evidence="10">
    <location>
        <begin position="380"/>
        <end position="420"/>
    </location>
</feature>
<protein>
    <recommendedName>
        <fullName evidence="8">Protein HIRA</fullName>
    </recommendedName>
</protein>
<comment type="subcellular location">
    <subcellularLocation>
        <location evidence="1 8">Nucleus</location>
    </subcellularLocation>
</comment>
<dbReference type="CDD" id="cd00200">
    <property type="entry name" value="WD40"/>
    <property type="match status" value="1"/>
</dbReference>
<gene>
    <name evidence="12" type="ORF">ENUP19_0257G0069</name>
</gene>
<dbReference type="InterPro" id="IPR031120">
    <property type="entry name" value="HIR1-like"/>
</dbReference>
<comment type="similarity">
    <text evidence="2 8">Belongs to the WD repeat HIR1 family.</text>
</comment>
<name>A0ABQ0DS38_9EUKA</name>
<accession>A0ABQ0DS38</accession>
<feature type="domain" description="CAF1B/HIR1 beta-propeller" evidence="11">
    <location>
        <begin position="12"/>
        <end position="348"/>
    </location>
</feature>
<evidence type="ECO:0000256" key="10">
    <source>
        <dbReference type="SAM" id="MobiDB-lite"/>
    </source>
</evidence>
<feature type="coiled-coil region" evidence="9">
    <location>
        <begin position="475"/>
        <end position="533"/>
    </location>
</feature>
<evidence type="ECO:0000256" key="6">
    <source>
        <dbReference type="ARBA" id="ARBA00023242"/>
    </source>
</evidence>
<evidence type="ECO:0000256" key="8">
    <source>
        <dbReference type="RuleBase" id="RU364014"/>
    </source>
</evidence>
<evidence type="ECO:0000313" key="12">
    <source>
        <dbReference type="EMBL" id="GAB1225640.1"/>
    </source>
</evidence>
<keyword evidence="4 8" id="KW-0677">Repeat</keyword>
<reference evidence="12 13" key="1">
    <citation type="journal article" date="2019" name="PLoS Negl. Trop. Dis.">
        <title>Whole genome sequencing of Entamoeba nuttalli reveals mammalian host-related molecular signatures and a novel octapeptide-repeat surface protein.</title>
        <authorList>
            <person name="Tanaka M."/>
            <person name="Makiuchi T."/>
            <person name="Komiyama T."/>
            <person name="Shiina T."/>
            <person name="Osaki K."/>
            <person name="Tachibana H."/>
        </authorList>
    </citation>
    <scope>NUCLEOTIDE SEQUENCE [LARGE SCALE GENOMIC DNA]</scope>
    <source>
        <strain evidence="12 13">P19-061405</strain>
    </source>
</reference>
<dbReference type="InterPro" id="IPR019775">
    <property type="entry name" value="WD40_repeat_CS"/>
</dbReference>
<dbReference type="PROSITE" id="PS00678">
    <property type="entry name" value="WD_REPEATS_1"/>
    <property type="match status" value="1"/>
</dbReference>
<feature type="compositionally biased region" description="Basic and acidic residues" evidence="10">
    <location>
        <begin position="399"/>
        <end position="420"/>
    </location>
</feature>
<keyword evidence="8" id="KW-0678">Repressor</keyword>
<dbReference type="InterPro" id="IPR055410">
    <property type="entry name" value="Beta-prop_CAF1B_HIR1"/>
</dbReference>
<evidence type="ECO:0000259" key="11">
    <source>
        <dbReference type="Pfam" id="PF24105"/>
    </source>
</evidence>
<feature type="repeat" description="WD" evidence="7">
    <location>
        <begin position="118"/>
        <end position="159"/>
    </location>
</feature>